<dbReference type="PANTHER" id="PTHR13321:SF2">
    <property type="entry name" value="MEDIATOR OF RNA POLYMERASE II TRANSCRIPTION SUBUNIT 18"/>
    <property type="match status" value="1"/>
</dbReference>
<evidence type="ECO:0000313" key="10">
    <source>
        <dbReference type="Proteomes" id="UP000027730"/>
    </source>
</evidence>
<proteinExistence type="inferred from homology"/>
<sequence>MHELLLYGQVPLERHDQVLKILAGIAAMQPQTLFERRLIYRPMRSAQDNKPNKKFPNKPVKPQPLIFQHLVRQVDQSEFGKDSEVLLESETNANASRPAYTWRIKTQETPEPEIKTIILRQATDTVLDTDQLRVFLDPTNNGFVNEFFIEGHRFVHKNMVLTLFRLLRAGDTPQQTPLTTLPPLESLSPLDVSGAFVLEACVRIDDRTKPHLVSTASDELSAFKDLMKGSVDMKVPERLSLDTRVR</sequence>
<dbReference type="Proteomes" id="UP000027730">
    <property type="component" value="Unassembled WGS sequence"/>
</dbReference>
<dbReference type="HOGENOM" id="CLU_084516_0_0_1"/>
<comment type="subcellular location">
    <subcellularLocation>
        <location evidence="1 8">Nucleus</location>
    </subcellularLocation>
</comment>
<evidence type="ECO:0000256" key="6">
    <source>
        <dbReference type="ARBA" id="ARBA00023242"/>
    </source>
</evidence>
<evidence type="ECO:0000256" key="7">
    <source>
        <dbReference type="ARBA" id="ARBA00032012"/>
    </source>
</evidence>
<dbReference type="PANTHER" id="PTHR13321">
    <property type="entry name" value="MEDIATOR OF RNA POLYMERASE II TRANSCRIPTION, SUBUNIT 18"/>
    <property type="match status" value="1"/>
</dbReference>
<dbReference type="GO" id="GO:0003712">
    <property type="term" value="F:transcription coregulator activity"/>
    <property type="evidence" value="ECO:0007669"/>
    <property type="project" value="InterPro"/>
</dbReference>
<name>A0A074WJT0_9PEZI</name>
<evidence type="ECO:0000256" key="1">
    <source>
        <dbReference type="ARBA" id="ARBA00004123"/>
    </source>
</evidence>
<gene>
    <name evidence="8" type="primary">MED18</name>
    <name evidence="9" type="ORF">M436DRAFT_83474</name>
</gene>
<comment type="similarity">
    <text evidence="2 8">Belongs to the Mediator complex subunit 18 family.</text>
</comment>
<dbReference type="GO" id="GO:0070847">
    <property type="term" value="C:core mediator complex"/>
    <property type="evidence" value="ECO:0007669"/>
    <property type="project" value="TreeGrafter"/>
</dbReference>
<organism evidence="9 10">
    <name type="scientific">Aureobasidium namibiae CBS 147.97</name>
    <dbReference type="NCBI Taxonomy" id="1043004"/>
    <lineage>
        <taxon>Eukaryota</taxon>
        <taxon>Fungi</taxon>
        <taxon>Dikarya</taxon>
        <taxon>Ascomycota</taxon>
        <taxon>Pezizomycotina</taxon>
        <taxon>Dothideomycetes</taxon>
        <taxon>Dothideomycetidae</taxon>
        <taxon>Dothideales</taxon>
        <taxon>Saccotheciaceae</taxon>
        <taxon>Aureobasidium</taxon>
    </lineage>
</organism>
<dbReference type="GO" id="GO:0006369">
    <property type="term" value="P:termination of RNA polymerase II transcription"/>
    <property type="evidence" value="ECO:0007669"/>
    <property type="project" value="TreeGrafter"/>
</dbReference>
<dbReference type="InterPro" id="IPR019095">
    <property type="entry name" value="Mediator_Med18"/>
</dbReference>
<dbReference type="RefSeq" id="XP_013426071.1">
    <property type="nucleotide sequence ID" value="XM_013570617.1"/>
</dbReference>
<dbReference type="Gene3D" id="2.40.320.10">
    <property type="entry name" value="Hypothetical Protein Pfu-838710-001"/>
    <property type="match status" value="1"/>
</dbReference>
<keyword evidence="8" id="KW-0010">Activator</keyword>
<dbReference type="Pfam" id="PF09637">
    <property type="entry name" value="Med18"/>
    <property type="match status" value="1"/>
</dbReference>
<evidence type="ECO:0000313" key="9">
    <source>
        <dbReference type="EMBL" id="KEQ71879.1"/>
    </source>
</evidence>
<keyword evidence="6 8" id="KW-0539">Nucleus</keyword>
<keyword evidence="10" id="KW-1185">Reference proteome</keyword>
<evidence type="ECO:0000256" key="2">
    <source>
        <dbReference type="ARBA" id="ARBA00009814"/>
    </source>
</evidence>
<comment type="function">
    <text evidence="8">Component of the Mediator complex, a coactivator involved in the regulated transcription of nearly all RNA polymerase II-dependent genes. Mediator functions as a bridge to convey information from gene-specific regulatory proteins to the basal RNA polymerase II transcription machinery. Mediator is recruited to promoters by direct interactions with regulatory proteins and serves as a scaffold for the assembly of a functional preinitiation complex with RNA polymerase II and the general transcription factors.</text>
</comment>
<protein>
    <recommendedName>
        <fullName evidence="3 8">Mediator of RNA polymerase II transcription subunit 18</fullName>
    </recommendedName>
    <alternativeName>
        <fullName evidence="7 8">Mediator complex subunit 18</fullName>
    </alternativeName>
</protein>
<dbReference type="AlphaFoldDB" id="A0A074WJT0"/>
<keyword evidence="5 8" id="KW-0804">Transcription</keyword>
<evidence type="ECO:0000256" key="5">
    <source>
        <dbReference type="ARBA" id="ARBA00023163"/>
    </source>
</evidence>
<dbReference type="OrthoDB" id="5348092at2759"/>
<keyword evidence="4 8" id="KW-0805">Transcription regulation</keyword>
<dbReference type="STRING" id="1043004.A0A074WJT0"/>
<dbReference type="GO" id="GO:0016592">
    <property type="term" value="C:mediator complex"/>
    <property type="evidence" value="ECO:0007669"/>
    <property type="project" value="InterPro"/>
</dbReference>
<evidence type="ECO:0000256" key="3">
    <source>
        <dbReference type="ARBA" id="ARBA00019612"/>
    </source>
</evidence>
<comment type="subunit">
    <text evidence="8">Component of the Mediator complex.</text>
</comment>
<accession>A0A074WJT0</accession>
<reference evidence="9 10" key="1">
    <citation type="journal article" date="2014" name="BMC Genomics">
        <title>Genome sequencing of four Aureobasidium pullulans varieties: biotechnological potential, stress tolerance, and description of new species.</title>
        <authorList>
            <person name="Gostin Ar C."/>
            <person name="Ohm R.A."/>
            <person name="Kogej T."/>
            <person name="Sonjak S."/>
            <person name="Turk M."/>
            <person name="Zajc J."/>
            <person name="Zalar P."/>
            <person name="Grube M."/>
            <person name="Sun H."/>
            <person name="Han J."/>
            <person name="Sharma A."/>
            <person name="Chiniquy J."/>
            <person name="Ngan C.Y."/>
            <person name="Lipzen A."/>
            <person name="Barry K."/>
            <person name="Grigoriev I.V."/>
            <person name="Gunde-Cimerman N."/>
        </authorList>
    </citation>
    <scope>NUCLEOTIDE SEQUENCE [LARGE SCALE GENOMIC DNA]</scope>
    <source>
        <strain evidence="9 10">CBS 147.97</strain>
    </source>
</reference>
<dbReference type="GeneID" id="25417183"/>
<dbReference type="GO" id="GO:0006357">
    <property type="term" value="P:regulation of transcription by RNA polymerase II"/>
    <property type="evidence" value="ECO:0007669"/>
    <property type="project" value="InterPro"/>
</dbReference>
<evidence type="ECO:0000256" key="8">
    <source>
        <dbReference type="RuleBase" id="RU364150"/>
    </source>
</evidence>
<dbReference type="EMBL" id="KL584713">
    <property type="protein sequence ID" value="KEQ71879.1"/>
    <property type="molecule type" value="Genomic_DNA"/>
</dbReference>
<evidence type="ECO:0000256" key="4">
    <source>
        <dbReference type="ARBA" id="ARBA00023015"/>
    </source>
</evidence>